<keyword evidence="3 7" id="KW-0227">DNA damage</keyword>
<dbReference type="InterPro" id="IPR042242">
    <property type="entry name" value="RecO_C"/>
</dbReference>
<evidence type="ECO:0000256" key="7">
    <source>
        <dbReference type="HAMAP-Rule" id="MF_00201"/>
    </source>
</evidence>
<protein>
    <recommendedName>
        <fullName evidence="2 7">DNA repair protein RecO</fullName>
    </recommendedName>
    <alternativeName>
        <fullName evidence="6 7">Recombination protein O</fullName>
    </alternativeName>
</protein>
<dbReference type="EMBL" id="QRGO01000003">
    <property type="protein sequence ID" value="RDV01380.1"/>
    <property type="molecule type" value="Genomic_DNA"/>
</dbReference>
<accession>A0A371B1F9</accession>
<evidence type="ECO:0000256" key="1">
    <source>
        <dbReference type="ARBA" id="ARBA00007452"/>
    </source>
</evidence>
<gene>
    <name evidence="7" type="primary">recO</name>
    <name evidence="9" type="ORF">DXH78_19355</name>
</gene>
<evidence type="ECO:0000256" key="4">
    <source>
        <dbReference type="ARBA" id="ARBA00023172"/>
    </source>
</evidence>
<dbReference type="InterPro" id="IPR037278">
    <property type="entry name" value="ARFGAP/RecO"/>
</dbReference>
<evidence type="ECO:0000256" key="3">
    <source>
        <dbReference type="ARBA" id="ARBA00022763"/>
    </source>
</evidence>
<dbReference type="GO" id="GO:0006310">
    <property type="term" value="P:DNA recombination"/>
    <property type="evidence" value="ECO:0007669"/>
    <property type="project" value="UniProtKB-UniRule"/>
</dbReference>
<dbReference type="InterPro" id="IPR012340">
    <property type="entry name" value="NA-bd_OB-fold"/>
</dbReference>
<evidence type="ECO:0000313" key="10">
    <source>
        <dbReference type="Proteomes" id="UP000263993"/>
    </source>
</evidence>
<keyword evidence="5 7" id="KW-0234">DNA repair</keyword>
<dbReference type="GO" id="GO:0043590">
    <property type="term" value="C:bacterial nucleoid"/>
    <property type="evidence" value="ECO:0007669"/>
    <property type="project" value="TreeGrafter"/>
</dbReference>
<dbReference type="Gene3D" id="1.20.1440.120">
    <property type="entry name" value="Recombination protein O, C-terminal domain"/>
    <property type="match status" value="1"/>
</dbReference>
<dbReference type="HAMAP" id="MF_00201">
    <property type="entry name" value="RecO"/>
    <property type="match status" value="1"/>
</dbReference>
<dbReference type="SUPFAM" id="SSF57863">
    <property type="entry name" value="ArfGap/RecO-like zinc finger"/>
    <property type="match status" value="1"/>
</dbReference>
<evidence type="ECO:0000256" key="6">
    <source>
        <dbReference type="ARBA" id="ARBA00033409"/>
    </source>
</evidence>
<organism evidence="9 10">
    <name type="scientific">Undibacter mobilis</name>
    <dbReference type="NCBI Taxonomy" id="2292256"/>
    <lineage>
        <taxon>Bacteria</taxon>
        <taxon>Pseudomonadati</taxon>
        <taxon>Pseudomonadota</taxon>
        <taxon>Alphaproteobacteria</taxon>
        <taxon>Hyphomicrobiales</taxon>
        <taxon>Nitrobacteraceae</taxon>
        <taxon>Undibacter</taxon>
    </lineage>
</organism>
<name>A0A371B1F9_9BRAD</name>
<reference evidence="10" key="1">
    <citation type="submission" date="2018-08" db="EMBL/GenBank/DDBJ databases">
        <authorList>
            <person name="Kim S.-J."/>
            <person name="Jung G.-Y."/>
        </authorList>
    </citation>
    <scope>NUCLEOTIDE SEQUENCE [LARGE SCALE GENOMIC DNA]</scope>
    <source>
        <strain evidence="10">GY_H</strain>
    </source>
</reference>
<sequence length="244" mass="27100">MQWTDEGIVIGVRRHGEASAILELMTREHGRHVGMVRGGFGTRMKPVLQPGNSVSATWRARLEDHMGNYTIEPLRQRASDYFGSPHAIYGVSHLAALMRLLPERDPHEGLFNEFETILDRLEDAAWAAPEVARFEMQLLSELGFGLDLEECAATGATEDLIYVSPRSGRAVSREAGAPYADRMFKLPAFLIDARVSPNGSDLDDGFKLTGFFLARHVLEPRGMQLADERMHFLAALARALPKVA</sequence>
<dbReference type="RefSeq" id="WP_115518898.1">
    <property type="nucleotide sequence ID" value="NZ_QRGO01000003.1"/>
</dbReference>
<dbReference type="Gene3D" id="2.40.50.140">
    <property type="entry name" value="Nucleic acid-binding proteins"/>
    <property type="match status" value="1"/>
</dbReference>
<comment type="similarity">
    <text evidence="1 7">Belongs to the RecO family.</text>
</comment>
<dbReference type="SUPFAM" id="SSF50249">
    <property type="entry name" value="Nucleic acid-binding proteins"/>
    <property type="match status" value="1"/>
</dbReference>
<dbReference type="InterPro" id="IPR022572">
    <property type="entry name" value="DNA_rep/recomb_RecO_N"/>
</dbReference>
<evidence type="ECO:0000256" key="5">
    <source>
        <dbReference type="ARBA" id="ARBA00023204"/>
    </source>
</evidence>
<evidence type="ECO:0000313" key="9">
    <source>
        <dbReference type="EMBL" id="RDV01380.1"/>
    </source>
</evidence>
<dbReference type="GO" id="GO:0006302">
    <property type="term" value="P:double-strand break repair"/>
    <property type="evidence" value="ECO:0007669"/>
    <property type="project" value="TreeGrafter"/>
</dbReference>
<dbReference type="Proteomes" id="UP000263993">
    <property type="component" value="Unassembled WGS sequence"/>
</dbReference>
<dbReference type="OrthoDB" id="9804792at2"/>
<dbReference type="AlphaFoldDB" id="A0A371B1F9"/>
<evidence type="ECO:0000256" key="2">
    <source>
        <dbReference type="ARBA" id="ARBA00021310"/>
    </source>
</evidence>
<dbReference type="PANTHER" id="PTHR33991:SF1">
    <property type="entry name" value="DNA REPAIR PROTEIN RECO"/>
    <property type="match status" value="1"/>
</dbReference>
<proteinExistence type="inferred from homology"/>
<dbReference type="Pfam" id="PF11967">
    <property type="entry name" value="RecO_N"/>
    <property type="match status" value="1"/>
</dbReference>
<comment type="caution">
    <text evidence="9">The sequence shown here is derived from an EMBL/GenBank/DDBJ whole genome shotgun (WGS) entry which is preliminary data.</text>
</comment>
<keyword evidence="10" id="KW-1185">Reference proteome</keyword>
<comment type="function">
    <text evidence="7">Involved in DNA repair and RecF pathway recombination.</text>
</comment>
<feature type="domain" description="DNA replication/recombination mediator RecO N-terminal" evidence="8">
    <location>
        <begin position="1"/>
        <end position="71"/>
    </location>
</feature>
<dbReference type="Pfam" id="PF02565">
    <property type="entry name" value="RecO_C"/>
    <property type="match status" value="1"/>
</dbReference>
<dbReference type="NCBIfam" id="TIGR00613">
    <property type="entry name" value="reco"/>
    <property type="match status" value="1"/>
</dbReference>
<keyword evidence="4 7" id="KW-0233">DNA recombination</keyword>
<dbReference type="PANTHER" id="PTHR33991">
    <property type="entry name" value="DNA REPAIR PROTEIN RECO"/>
    <property type="match status" value="1"/>
</dbReference>
<evidence type="ECO:0000259" key="8">
    <source>
        <dbReference type="Pfam" id="PF11967"/>
    </source>
</evidence>
<dbReference type="InterPro" id="IPR003717">
    <property type="entry name" value="RecO"/>
</dbReference>